<comment type="caution">
    <text evidence="3">The sequence shown here is derived from an EMBL/GenBank/DDBJ whole genome shotgun (WGS) entry which is preliminary data.</text>
</comment>
<proteinExistence type="predicted"/>
<sequence>MNHYRFHLDDTRPNRLFTCPSCNHKTLKRYVDEENNQYLPQDVGRCNREVNCGYHFTPKHYFSDHFPLPERPPNAILQLPRKPPAQTFIDKGLMQRTLSANANNHFKSYLKTLFGPEPAGYLAEKFQIGTSKHWPGAVIFWQINAKGQIHAGKVMLYDASSGKRVKKPYDHIQWVHALQKWPDFRLQQCFFGLHQLANAPTNQPIAVVESEKTAILMTLIFPKYVWLASGGMGLQEDKFEPLAKRKIILFPDAGIDRGQGTPYEKWLIKAEALQKADYDVSVSTLVELAATEIQRQQGFDLADYLIQRDPGFGWALTENDYPVFWNTNF</sequence>
<evidence type="ECO:0000313" key="3">
    <source>
        <dbReference type="EMBL" id="MCP1386383.1"/>
    </source>
</evidence>
<protein>
    <submittedName>
        <fullName evidence="3">DUF6371 domain-containing protein</fullName>
    </submittedName>
</protein>
<name>A0ABT1G008_9BACT</name>
<evidence type="ECO:0000313" key="4">
    <source>
        <dbReference type="Proteomes" id="UP001204772"/>
    </source>
</evidence>
<feature type="domain" description="Zinc beta-ribbon finger putative" evidence="2">
    <location>
        <begin position="4"/>
        <end position="65"/>
    </location>
</feature>
<feature type="domain" description="DUF6371" evidence="1">
    <location>
        <begin position="104"/>
        <end position="252"/>
    </location>
</feature>
<accession>A0ABT1G008</accession>
<evidence type="ECO:0000259" key="1">
    <source>
        <dbReference type="Pfam" id="PF19898"/>
    </source>
</evidence>
<reference evidence="3 4" key="1">
    <citation type="submission" date="2022-06" db="EMBL/GenBank/DDBJ databases">
        <title>Runella sp. S5 genome sequencing.</title>
        <authorList>
            <person name="Park S."/>
        </authorList>
    </citation>
    <scope>NUCLEOTIDE SEQUENCE [LARGE SCALE GENOMIC DNA]</scope>
    <source>
        <strain evidence="3 4">S5</strain>
    </source>
</reference>
<dbReference type="Proteomes" id="UP001204772">
    <property type="component" value="Unassembled WGS sequence"/>
</dbReference>
<dbReference type="Pfam" id="PF21957">
    <property type="entry name" value="Zn_ribbon_16"/>
    <property type="match status" value="1"/>
</dbReference>
<organism evidence="3 4">
    <name type="scientific">Runella salmonicolor</name>
    <dbReference type="NCBI Taxonomy" id="2950278"/>
    <lineage>
        <taxon>Bacteria</taxon>
        <taxon>Pseudomonadati</taxon>
        <taxon>Bacteroidota</taxon>
        <taxon>Cytophagia</taxon>
        <taxon>Cytophagales</taxon>
        <taxon>Spirosomataceae</taxon>
        <taxon>Runella</taxon>
    </lineage>
</organism>
<gene>
    <name evidence="3" type="ORF">NCI00_28330</name>
</gene>
<keyword evidence="4" id="KW-1185">Reference proteome</keyword>
<evidence type="ECO:0000259" key="2">
    <source>
        <dbReference type="Pfam" id="PF21957"/>
    </source>
</evidence>
<dbReference type="RefSeq" id="WP_253533219.1">
    <property type="nucleotide sequence ID" value="NZ_JAMZEL010000023.1"/>
</dbReference>
<dbReference type="EMBL" id="JAMZEL010000023">
    <property type="protein sequence ID" value="MCP1386383.1"/>
    <property type="molecule type" value="Genomic_DNA"/>
</dbReference>
<dbReference type="InterPro" id="IPR047731">
    <property type="entry name" value="Zinc_ribbon_put"/>
</dbReference>
<dbReference type="NCBIfam" id="NF040506">
    <property type="entry name" value="PG0870_Nterm"/>
    <property type="match status" value="1"/>
</dbReference>
<dbReference type="Pfam" id="PF19898">
    <property type="entry name" value="DUF6371"/>
    <property type="match status" value="1"/>
</dbReference>
<dbReference type="InterPro" id="IPR045951">
    <property type="entry name" value="DUF6371"/>
</dbReference>